<dbReference type="EMBL" id="HBUE01272310">
    <property type="protein sequence ID" value="CAG6564583.1"/>
    <property type="molecule type" value="Transcribed_RNA"/>
</dbReference>
<protein>
    <submittedName>
        <fullName evidence="1">(northern house mosquito) hypothetical protein</fullName>
    </submittedName>
</protein>
<sequence>MRASSRIGRRMIVVYRNRFQNPHSALQELDQALEVRIGKRRSVVLPEIDGVDVQSCAQQMLENGAPRSGWFFELVQNLDVPLELVDQGVEAGCGLVFHRWQFEEGL</sequence>
<name>A0A8D8J3E9_CULPI</name>
<dbReference type="EMBL" id="HBUE01166994">
    <property type="protein sequence ID" value="CAG6513116.1"/>
    <property type="molecule type" value="Transcribed_RNA"/>
</dbReference>
<organism evidence="1">
    <name type="scientific">Culex pipiens</name>
    <name type="common">House mosquito</name>
    <dbReference type="NCBI Taxonomy" id="7175"/>
    <lineage>
        <taxon>Eukaryota</taxon>
        <taxon>Metazoa</taxon>
        <taxon>Ecdysozoa</taxon>
        <taxon>Arthropoda</taxon>
        <taxon>Hexapoda</taxon>
        <taxon>Insecta</taxon>
        <taxon>Pterygota</taxon>
        <taxon>Neoptera</taxon>
        <taxon>Endopterygota</taxon>
        <taxon>Diptera</taxon>
        <taxon>Nematocera</taxon>
        <taxon>Culicoidea</taxon>
        <taxon>Culicidae</taxon>
        <taxon>Culicinae</taxon>
        <taxon>Culicini</taxon>
        <taxon>Culex</taxon>
        <taxon>Culex</taxon>
    </lineage>
</organism>
<dbReference type="AlphaFoldDB" id="A0A8D8J3E9"/>
<accession>A0A8D8J3E9</accession>
<evidence type="ECO:0000313" key="1">
    <source>
        <dbReference type="EMBL" id="CAG6564583.1"/>
    </source>
</evidence>
<reference evidence="1" key="1">
    <citation type="submission" date="2021-05" db="EMBL/GenBank/DDBJ databases">
        <authorList>
            <person name="Alioto T."/>
            <person name="Alioto T."/>
            <person name="Gomez Garrido J."/>
        </authorList>
    </citation>
    <scope>NUCLEOTIDE SEQUENCE</scope>
</reference>
<proteinExistence type="predicted"/>